<dbReference type="InterPro" id="IPR022790">
    <property type="entry name" value="GH26_dom"/>
</dbReference>
<dbReference type="GO" id="GO:0006080">
    <property type="term" value="P:substituted mannan metabolic process"/>
    <property type="evidence" value="ECO:0007669"/>
    <property type="project" value="InterPro"/>
</dbReference>
<dbReference type="PROSITE" id="PS51764">
    <property type="entry name" value="GH26"/>
    <property type="match status" value="1"/>
</dbReference>
<evidence type="ECO:0000256" key="3">
    <source>
        <dbReference type="ARBA" id="ARBA00023295"/>
    </source>
</evidence>
<name>A0A239AXY5_9FLAO</name>
<evidence type="ECO:0000313" key="6">
    <source>
        <dbReference type="EMBL" id="SNS00565.1"/>
    </source>
</evidence>
<feature type="domain" description="GH26" evidence="5">
    <location>
        <begin position="17"/>
        <end position="342"/>
    </location>
</feature>
<sequence length="351" mass="40592">MNLTRLYTCIFSLIATISYSQTPAKFEPADGSCLVFVGQDLEATGGLNAYTNGYTDFFDTPAGVTIYTNISPSDESFGYYNRGLDGLQTKANWGAGDCCAQCYLDNTTYKNTIISIGLSIVNHEKKVGNGKHDSYIIALGNWIRESKRPVFLRIGYEFDGHDWNHYNRKHYLKAWERIYNIFRKMRVDNVAFVWQSKGTGSDQEALEDWYPGDDLVDWCAYSYFGNPDTEMLTFARKHNKPIFIAEASPTLQTDNLFFDTDLKKDIIAKRAWQQWFLPFFKTINDNKDVIKAFSYINTDWTSQMMWINNDTFQQVDSRIQVSPYISEKWTQELANPRYLKASDELWGNLKF</sequence>
<feature type="active site" description="Nucleophile" evidence="4">
    <location>
        <position position="246"/>
    </location>
</feature>
<keyword evidence="2 4" id="KW-0378">Hydrolase</keyword>
<dbReference type="InterPro" id="IPR000805">
    <property type="entry name" value="Glyco_hydro_26"/>
</dbReference>
<evidence type="ECO:0000313" key="7">
    <source>
        <dbReference type="Proteomes" id="UP000198379"/>
    </source>
</evidence>
<organism evidence="6 7">
    <name type="scientific">Dokdonia pacifica</name>
    <dbReference type="NCBI Taxonomy" id="1627892"/>
    <lineage>
        <taxon>Bacteria</taxon>
        <taxon>Pseudomonadati</taxon>
        <taxon>Bacteroidota</taxon>
        <taxon>Flavobacteriia</taxon>
        <taxon>Flavobacteriales</taxon>
        <taxon>Flavobacteriaceae</taxon>
        <taxon>Dokdonia</taxon>
    </lineage>
</organism>
<reference evidence="6 7" key="1">
    <citation type="submission" date="2017-06" db="EMBL/GenBank/DDBJ databases">
        <authorList>
            <person name="Kim H.J."/>
            <person name="Triplett B.A."/>
        </authorList>
    </citation>
    <scope>NUCLEOTIDE SEQUENCE [LARGE SCALE GENOMIC DNA]</scope>
    <source>
        <strain evidence="6 7">DSM 25597</strain>
    </source>
</reference>
<evidence type="ECO:0000259" key="5">
    <source>
        <dbReference type="PROSITE" id="PS51764"/>
    </source>
</evidence>
<evidence type="ECO:0000256" key="1">
    <source>
        <dbReference type="ARBA" id="ARBA00007754"/>
    </source>
</evidence>
<dbReference type="Proteomes" id="UP000198379">
    <property type="component" value="Unassembled WGS sequence"/>
</dbReference>
<proteinExistence type="inferred from homology"/>
<feature type="active site" description="Proton donor" evidence="4">
    <location>
        <position position="157"/>
    </location>
</feature>
<gene>
    <name evidence="6" type="ORF">SAMN06265376_105215</name>
</gene>
<protein>
    <recommendedName>
        <fullName evidence="5">GH26 domain-containing protein</fullName>
    </recommendedName>
</protein>
<dbReference type="AlphaFoldDB" id="A0A239AXY5"/>
<accession>A0A239AXY5</accession>
<keyword evidence="3 4" id="KW-0326">Glycosidase</keyword>
<dbReference type="Gene3D" id="3.20.20.80">
    <property type="entry name" value="Glycosidases"/>
    <property type="match status" value="1"/>
</dbReference>
<dbReference type="InterPro" id="IPR017853">
    <property type="entry name" value="GH"/>
</dbReference>
<dbReference type="RefSeq" id="WP_229746935.1">
    <property type="nucleotide sequence ID" value="NZ_BMEP01000006.1"/>
</dbReference>
<comment type="similarity">
    <text evidence="1 4">Belongs to the glycosyl hydrolase 26 family.</text>
</comment>
<dbReference type="EMBL" id="FZNY01000005">
    <property type="protein sequence ID" value="SNS00565.1"/>
    <property type="molecule type" value="Genomic_DNA"/>
</dbReference>
<keyword evidence="7" id="KW-1185">Reference proteome</keyword>
<dbReference type="GO" id="GO:0016985">
    <property type="term" value="F:mannan endo-1,4-beta-mannosidase activity"/>
    <property type="evidence" value="ECO:0007669"/>
    <property type="project" value="InterPro"/>
</dbReference>
<evidence type="ECO:0000256" key="2">
    <source>
        <dbReference type="ARBA" id="ARBA00022801"/>
    </source>
</evidence>
<evidence type="ECO:0000256" key="4">
    <source>
        <dbReference type="PROSITE-ProRule" id="PRU01100"/>
    </source>
</evidence>
<dbReference type="SUPFAM" id="SSF51445">
    <property type="entry name" value="(Trans)glycosidases"/>
    <property type="match status" value="1"/>
</dbReference>
<dbReference type="PANTHER" id="PTHR40079">
    <property type="entry name" value="MANNAN ENDO-1,4-BETA-MANNOSIDASE E-RELATED"/>
    <property type="match status" value="1"/>
</dbReference>
<dbReference type="PANTHER" id="PTHR40079:SF4">
    <property type="entry name" value="GH26 DOMAIN-CONTAINING PROTEIN-RELATED"/>
    <property type="match status" value="1"/>
</dbReference>